<dbReference type="KEGG" id="amn:RAM_07155"/>
<dbReference type="InterPro" id="IPR000182">
    <property type="entry name" value="GNAT_dom"/>
</dbReference>
<dbReference type="SUPFAM" id="SSF55729">
    <property type="entry name" value="Acyl-CoA N-acyltransferases (Nat)"/>
    <property type="match status" value="1"/>
</dbReference>
<sequence>MLRRRLTTALADEAEARRWLDAQAAGRKSATRFGFAVVAEDDDRTPLGHVGIKVVTAGVAEAGYWTAAQARGRGIATRALETTSHWALHTQDVVRLTRLDLLHAEDNPASCRVAEKCGYVLRELLPPAPPAFPARGHRHVRTPCVPNRLTLVRVGEARSELHPPAPKSVLQPDSGRTQPCRALPACQAAQLMAQSPWPLLMASCGPPELVTSTTSPTLKVSKNHLALSVFMLRQPLETLSLPCTLTVFRFSCRYSPSLEMRTFQFSGAL</sequence>
<organism evidence="2 3">
    <name type="scientific">Amycolatopsis mediterranei (strain S699)</name>
    <name type="common">Nocardia mediterranei</name>
    <dbReference type="NCBI Taxonomy" id="713604"/>
    <lineage>
        <taxon>Bacteria</taxon>
        <taxon>Bacillati</taxon>
        <taxon>Actinomycetota</taxon>
        <taxon>Actinomycetes</taxon>
        <taxon>Pseudonocardiales</taxon>
        <taxon>Pseudonocardiaceae</taxon>
        <taxon>Amycolatopsis</taxon>
    </lineage>
</organism>
<dbReference type="InterPro" id="IPR051908">
    <property type="entry name" value="Ribosomal_N-acetyltransferase"/>
</dbReference>
<feature type="domain" description="N-acetyltransferase" evidence="1">
    <location>
        <begin position="1"/>
        <end position="152"/>
    </location>
</feature>
<name>A0A9R0NSP9_AMYMS</name>
<dbReference type="PROSITE" id="PS51186">
    <property type="entry name" value="GNAT"/>
    <property type="match status" value="1"/>
</dbReference>
<dbReference type="GO" id="GO:0008999">
    <property type="term" value="F:protein-N-terminal-alanine acetyltransferase activity"/>
    <property type="evidence" value="ECO:0007669"/>
    <property type="project" value="TreeGrafter"/>
</dbReference>
<evidence type="ECO:0000259" key="1">
    <source>
        <dbReference type="PROSITE" id="PS51186"/>
    </source>
</evidence>
<dbReference type="PANTHER" id="PTHR43441">
    <property type="entry name" value="RIBOSOMAL-PROTEIN-SERINE ACETYLTRANSFERASE"/>
    <property type="match status" value="1"/>
</dbReference>
<dbReference type="PANTHER" id="PTHR43441:SF10">
    <property type="entry name" value="ACETYLTRANSFERASE"/>
    <property type="match status" value="1"/>
</dbReference>
<reference evidence="2 3" key="1">
    <citation type="journal article" date="2011" name="J. Bacteriol.">
        <title>Whole genome sequence of the rifamycin B-producing strain Amycolatopsis mediterranei S699.</title>
        <authorList>
            <person name="Verma M."/>
            <person name="Kaur J."/>
            <person name="Kumar M."/>
            <person name="Kumari K."/>
            <person name="Saxena A."/>
            <person name="Anand S."/>
            <person name="Nigam A."/>
            <person name="Ravi V."/>
            <person name="Raghuvanshi S."/>
            <person name="Khurana P."/>
            <person name="Tyagi A.K."/>
            <person name="Khurana J.P."/>
            <person name="Lal R."/>
        </authorList>
    </citation>
    <scope>NUCLEOTIDE SEQUENCE [LARGE SCALE GENOMIC DNA]</scope>
    <source>
        <strain evidence="2 3">S699</strain>
    </source>
</reference>
<dbReference type="GO" id="GO:0005737">
    <property type="term" value="C:cytoplasm"/>
    <property type="evidence" value="ECO:0007669"/>
    <property type="project" value="TreeGrafter"/>
</dbReference>
<dbReference type="Proteomes" id="UP000006138">
    <property type="component" value="Chromosome"/>
</dbReference>
<protein>
    <submittedName>
        <fullName evidence="2">GCN5-like N-acetyltransferase</fullName>
    </submittedName>
</protein>
<accession>A0A9R0NSP9</accession>
<dbReference type="Gene3D" id="3.40.630.30">
    <property type="match status" value="1"/>
</dbReference>
<evidence type="ECO:0000313" key="3">
    <source>
        <dbReference type="Proteomes" id="UP000006138"/>
    </source>
</evidence>
<evidence type="ECO:0000313" key="2">
    <source>
        <dbReference type="EMBL" id="AEK39923.1"/>
    </source>
</evidence>
<gene>
    <name evidence="2" type="ordered locus">RAM_07155</name>
</gene>
<keyword evidence="3" id="KW-1185">Reference proteome</keyword>
<dbReference type="GO" id="GO:1990189">
    <property type="term" value="F:protein N-terminal-serine acetyltransferase activity"/>
    <property type="evidence" value="ECO:0007669"/>
    <property type="project" value="TreeGrafter"/>
</dbReference>
<dbReference type="InterPro" id="IPR016181">
    <property type="entry name" value="Acyl_CoA_acyltransferase"/>
</dbReference>
<dbReference type="Pfam" id="PF13302">
    <property type="entry name" value="Acetyltransf_3"/>
    <property type="match status" value="1"/>
</dbReference>
<proteinExistence type="predicted"/>
<dbReference type="AlphaFoldDB" id="A0A9R0NSP9"/>
<dbReference type="EMBL" id="CP002896">
    <property type="protein sequence ID" value="AEK39923.1"/>
    <property type="molecule type" value="Genomic_DNA"/>
</dbReference>